<evidence type="ECO:0000256" key="1">
    <source>
        <dbReference type="SAM" id="MobiDB-lite"/>
    </source>
</evidence>
<evidence type="ECO:0000313" key="2">
    <source>
        <dbReference type="EMBL" id="EHY88342.1"/>
    </source>
</evidence>
<protein>
    <submittedName>
        <fullName evidence="2">Uncharacterized protein</fullName>
    </submittedName>
</protein>
<dbReference type="HOGENOM" id="CLU_885323_0_0_11"/>
<gene>
    <name evidence="2" type="ORF">SacazDRAFT_01412</name>
</gene>
<reference evidence="2 3" key="1">
    <citation type="journal article" date="2012" name="Stand. Genomic Sci.">
        <title>Genome sequence of the soil bacterium Saccharomonospora azurea type strain (NA-128(T)).</title>
        <authorList>
            <person name="Klenk H.P."/>
            <person name="Held B."/>
            <person name="Lucas S."/>
            <person name="Lapidus A."/>
            <person name="Copeland A."/>
            <person name="Hammon N."/>
            <person name="Pitluck S."/>
            <person name="Goodwin L.A."/>
            <person name="Han C."/>
            <person name="Tapia R."/>
            <person name="Brambilla E.M."/>
            <person name="Potter G."/>
            <person name="Land M."/>
            <person name="Ivanova N."/>
            <person name="Rohde M."/>
            <person name="Goker M."/>
            <person name="Detter J.C."/>
            <person name="Kyrpides N.C."/>
            <person name="Woyke T."/>
        </authorList>
    </citation>
    <scope>NUCLEOTIDE SEQUENCE [LARGE SCALE GENOMIC DNA]</scope>
    <source>
        <strain evidence="2 3">NA-128</strain>
    </source>
</reference>
<keyword evidence="3" id="KW-1185">Reference proteome</keyword>
<dbReference type="OrthoDB" id="3555769at2"/>
<feature type="region of interest" description="Disordered" evidence="1">
    <location>
        <begin position="1"/>
        <end position="31"/>
    </location>
</feature>
<dbReference type="Proteomes" id="UP000004705">
    <property type="component" value="Chromosome"/>
</dbReference>
<dbReference type="AlphaFoldDB" id="H8G7A3"/>
<proteinExistence type="predicted"/>
<dbReference type="EMBL" id="CM001466">
    <property type="protein sequence ID" value="EHY88342.1"/>
    <property type="molecule type" value="Genomic_DNA"/>
</dbReference>
<sequence length="314" mass="33677">MCDGGVEGGSADVADDDESCPATTVGHRSIGDHTPLSLAVLDARARMAGADGESGVAAVRASREASDVEHWERRRHGRHVRLWVVRLEVGAAARNRIEAEFRLTRYVRRPVHRIGDVPVLRRTGVPEPDPTRPEGHRAAYPLAALVCHHDRAPFGELERVHVAAYVRALASARARIRGSLCDRTGEPLLAGASSSGVGDLRLGLWRVHHRVLCLAGPGEAPARARELAASVVDDAGRPAARVLDLQPDDGYVDGSGRRVHPAATLRPEAAAALWDDYDAAEADVGESSAVADVLARAAVQVWKTFADDARSLFR</sequence>
<organism evidence="2 3">
    <name type="scientific">Saccharomonospora azurea NA-128</name>
    <dbReference type="NCBI Taxonomy" id="882081"/>
    <lineage>
        <taxon>Bacteria</taxon>
        <taxon>Bacillati</taxon>
        <taxon>Actinomycetota</taxon>
        <taxon>Actinomycetes</taxon>
        <taxon>Pseudonocardiales</taxon>
        <taxon>Pseudonocardiaceae</taxon>
        <taxon>Saccharomonospora</taxon>
    </lineage>
</organism>
<dbReference type="RefSeq" id="WP_005439985.1">
    <property type="nucleotide sequence ID" value="NZ_CM001466.1"/>
</dbReference>
<evidence type="ECO:0000313" key="3">
    <source>
        <dbReference type="Proteomes" id="UP000004705"/>
    </source>
</evidence>
<accession>H8G7A3</accession>
<name>H8G7A3_9PSEU</name>